<feature type="compositionally biased region" description="Low complexity" evidence="1">
    <location>
        <begin position="195"/>
        <end position="237"/>
    </location>
</feature>
<reference evidence="2 3" key="1">
    <citation type="journal article" date="2018" name="Plant J.">
        <title>Genome sequences of Chlorella sorokiniana UTEX 1602 and Micractinium conductrix SAG 241.80: implications to maltose excretion by a green alga.</title>
        <authorList>
            <person name="Arriola M.B."/>
            <person name="Velmurugan N."/>
            <person name="Zhang Y."/>
            <person name="Plunkett M.H."/>
            <person name="Hondzo H."/>
            <person name="Barney B.M."/>
        </authorList>
    </citation>
    <scope>NUCLEOTIDE SEQUENCE [LARGE SCALE GENOMIC DNA]</scope>
    <source>
        <strain evidence="3">UTEX 1602</strain>
    </source>
</reference>
<accession>A0A2P6TR32</accession>
<keyword evidence="3" id="KW-1185">Reference proteome</keyword>
<feature type="region of interest" description="Disordered" evidence="1">
    <location>
        <begin position="121"/>
        <end position="290"/>
    </location>
</feature>
<organism evidence="2 3">
    <name type="scientific">Chlorella sorokiniana</name>
    <name type="common">Freshwater green alga</name>
    <dbReference type="NCBI Taxonomy" id="3076"/>
    <lineage>
        <taxon>Eukaryota</taxon>
        <taxon>Viridiplantae</taxon>
        <taxon>Chlorophyta</taxon>
        <taxon>core chlorophytes</taxon>
        <taxon>Trebouxiophyceae</taxon>
        <taxon>Chlorellales</taxon>
        <taxon>Chlorellaceae</taxon>
        <taxon>Chlorella clade</taxon>
        <taxon>Chlorella</taxon>
    </lineage>
</organism>
<protein>
    <submittedName>
        <fullName evidence="2">Uncharacterized protein</fullName>
    </submittedName>
</protein>
<evidence type="ECO:0000256" key="1">
    <source>
        <dbReference type="SAM" id="MobiDB-lite"/>
    </source>
</evidence>
<dbReference type="EMBL" id="LHPG02000008">
    <property type="protein sequence ID" value="PRW56525.1"/>
    <property type="molecule type" value="Genomic_DNA"/>
</dbReference>
<dbReference type="AlphaFoldDB" id="A0A2P6TR32"/>
<dbReference type="Proteomes" id="UP000239899">
    <property type="component" value="Unassembled WGS sequence"/>
</dbReference>
<feature type="region of interest" description="Disordered" evidence="1">
    <location>
        <begin position="1"/>
        <end position="57"/>
    </location>
</feature>
<gene>
    <name evidence="2" type="ORF">C2E21_4466</name>
</gene>
<evidence type="ECO:0000313" key="2">
    <source>
        <dbReference type="EMBL" id="PRW56525.1"/>
    </source>
</evidence>
<comment type="caution">
    <text evidence="2">The sequence shown here is derived from an EMBL/GenBank/DDBJ whole genome shotgun (WGS) entry which is preliminary data.</text>
</comment>
<dbReference type="OrthoDB" id="10610784at2759"/>
<feature type="compositionally biased region" description="Low complexity" evidence="1">
    <location>
        <begin position="40"/>
        <end position="57"/>
    </location>
</feature>
<name>A0A2P6TR32_CHLSO</name>
<sequence>MTRGGRGRRGSRAGEAPAAATGPAAALQAPLSDVSNSARPTAAPALKSPAAATRAAPPSLAATVPLPLPGLEVEGLPAEPRGRLPVAEQTFEAFGDALGCLRVTSLTRSVSARRHSLLRLVQQPGEAEGRRAHSLPPAERPMLRAHTQPLPDGGAASRHRSRRRGSRNGVPSQEDSGTEAVCAPSQEQESVGHGSLAQPSAAAACSPTASGEVAPPGAPPTAAVTDVSASEAPAPTSLLPPPLPVMPGATGAAASPMSSTAAEAAVAEEGAEGRQEVQQQLAAGSEPAAAERPHGLMAEAVFNGLSAAEEAAALPSEAPPPSWLVQQGCSNVTGEHVEPCPALSVQAQQAATLWRAQWTSGLQWHNAMRAGGPLRLGSKLPFVPLDPNEPVLEVLMFRAAVMPADVVAGAARFQDIVFGEPALHSQALEEGVLRFGLWGMPSGGGTYTLVAGGSPLALPLSFRRASPQLLALFLACVWTEANNQEAAQVLAYSFGAGGERSLDESTLKYPVNELQEWLHLATGGGPSAASSAALAALSTVAVFGTE</sequence>
<evidence type="ECO:0000313" key="3">
    <source>
        <dbReference type="Proteomes" id="UP000239899"/>
    </source>
</evidence>
<feature type="compositionally biased region" description="Low complexity" evidence="1">
    <location>
        <begin position="13"/>
        <end position="30"/>
    </location>
</feature>
<feature type="compositionally biased region" description="Basic residues" evidence="1">
    <location>
        <begin position="157"/>
        <end position="166"/>
    </location>
</feature>
<feature type="compositionally biased region" description="Basic residues" evidence="1">
    <location>
        <begin position="1"/>
        <end position="11"/>
    </location>
</feature>
<proteinExistence type="predicted"/>